<organism evidence="1 2">
    <name type="scientific">Eumeta variegata</name>
    <name type="common">Bagworm moth</name>
    <name type="synonym">Eumeta japonica</name>
    <dbReference type="NCBI Taxonomy" id="151549"/>
    <lineage>
        <taxon>Eukaryota</taxon>
        <taxon>Metazoa</taxon>
        <taxon>Ecdysozoa</taxon>
        <taxon>Arthropoda</taxon>
        <taxon>Hexapoda</taxon>
        <taxon>Insecta</taxon>
        <taxon>Pterygota</taxon>
        <taxon>Neoptera</taxon>
        <taxon>Endopterygota</taxon>
        <taxon>Lepidoptera</taxon>
        <taxon>Glossata</taxon>
        <taxon>Ditrysia</taxon>
        <taxon>Tineoidea</taxon>
        <taxon>Psychidae</taxon>
        <taxon>Oiketicinae</taxon>
        <taxon>Eumeta</taxon>
    </lineage>
</organism>
<accession>A0A4C1Z2Z7</accession>
<dbReference type="Proteomes" id="UP000299102">
    <property type="component" value="Unassembled WGS sequence"/>
</dbReference>
<gene>
    <name evidence="1" type="ORF">EVAR_21232_1</name>
</gene>
<sequence length="204" mass="23170">MQNSWPTVNPFSTKLDRTSRATYQMPLRSLVRDVAAVAACGRCARGACTARTRLELQSIGTRFELQLSSSEVAGWRGYFKLETLPMETATLNQCTESANEARLTKDREAAARRRALESQQEHDARIVQAGALISQYRANETQEQRAARLQVVRETMRLHRQSLAIDKQAFDEAINEYPNQRIFASLLGSERFIETMQSLQNPFK</sequence>
<keyword evidence="2" id="KW-1185">Reference proteome</keyword>
<protein>
    <submittedName>
        <fullName evidence="1">Uncharacterized protein</fullName>
    </submittedName>
</protein>
<evidence type="ECO:0000313" key="1">
    <source>
        <dbReference type="EMBL" id="GBP81602.1"/>
    </source>
</evidence>
<dbReference type="EMBL" id="BGZK01001520">
    <property type="protein sequence ID" value="GBP81602.1"/>
    <property type="molecule type" value="Genomic_DNA"/>
</dbReference>
<evidence type="ECO:0000313" key="2">
    <source>
        <dbReference type="Proteomes" id="UP000299102"/>
    </source>
</evidence>
<name>A0A4C1Z2Z7_EUMVA</name>
<reference evidence="1 2" key="1">
    <citation type="journal article" date="2019" name="Commun. Biol.">
        <title>The bagworm genome reveals a unique fibroin gene that provides high tensile strength.</title>
        <authorList>
            <person name="Kono N."/>
            <person name="Nakamura H."/>
            <person name="Ohtoshi R."/>
            <person name="Tomita M."/>
            <person name="Numata K."/>
            <person name="Arakawa K."/>
        </authorList>
    </citation>
    <scope>NUCLEOTIDE SEQUENCE [LARGE SCALE GENOMIC DNA]</scope>
</reference>
<proteinExistence type="predicted"/>
<dbReference type="AlphaFoldDB" id="A0A4C1Z2Z7"/>
<comment type="caution">
    <text evidence="1">The sequence shown here is derived from an EMBL/GenBank/DDBJ whole genome shotgun (WGS) entry which is preliminary data.</text>
</comment>